<feature type="compositionally biased region" description="Polar residues" evidence="4">
    <location>
        <begin position="453"/>
        <end position="465"/>
    </location>
</feature>
<gene>
    <name evidence="6" type="ORF">G6011_01000</name>
</gene>
<feature type="compositionally biased region" description="Acidic residues" evidence="4">
    <location>
        <begin position="298"/>
        <end position="308"/>
    </location>
</feature>
<dbReference type="InterPro" id="IPR006828">
    <property type="entry name" value="ASC_dom"/>
</dbReference>
<feature type="compositionally biased region" description="Polar residues" evidence="4">
    <location>
        <begin position="155"/>
        <end position="167"/>
    </location>
</feature>
<dbReference type="GO" id="GO:0005634">
    <property type="term" value="C:nucleus"/>
    <property type="evidence" value="ECO:0007669"/>
    <property type="project" value="TreeGrafter"/>
</dbReference>
<feature type="compositionally biased region" description="Low complexity" evidence="4">
    <location>
        <begin position="173"/>
        <end position="184"/>
    </location>
</feature>
<dbReference type="SUPFAM" id="SSF81296">
    <property type="entry name" value="E set domains"/>
    <property type="match status" value="1"/>
</dbReference>
<dbReference type="InterPro" id="IPR032640">
    <property type="entry name" value="AMPK1_CBM"/>
</dbReference>
<dbReference type="GO" id="GO:0031588">
    <property type="term" value="C:nucleotide-activated protein kinase complex"/>
    <property type="evidence" value="ECO:0007669"/>
    <property type="project" value="TreeGrafter"/>
</dbReference>
<keyword evidence="3" id="KW-0963">Cytoplasm</keyword>
<feature type="domain" description="Association with the SNF1 complex (ASC)" evidence="5">
    <location>
        <begin position="483"/>
        <end position="590"/>
    </location>
</feature>
<dbReference type="EMBL" id="JAANER010000001">
    <property type="protein sequence ID" value="KAG9195879.1"/>
    <property type="molecule type" value="Genomic_DNA"/>
</dbReference>
<evidence type="ECO:0000256" key="4">
    <source>
        <dbReference type="SAM" id="MobiDB-lite"/>
    </source>
</evidence>
<evidence type="ECO:0000313" key="6">
    <source>
        <dbReference type="EMBL" id="KAG9195879.1"/>
    </source>
</evidence>
<dbReference type="Gene3D" id="6.20.250.60">
    <property type="match status" value="1"/>
</dbReference>
<feature type="compositionally biased region" description="Basic residues" evidence="4">
    <location>
        <begin position="38"/>
        <end position="56"/>
    </location>
</feature>
<comment type="caution">
    <text evidence="6">The sequence shown here is derived from an EMBL/GenBank/DDBJ whole genome shotgun (WGS) entry which is preliminary data.</text>
</comment>
<feature type="compositionally biased region" description="Polar residues" evidence="4">
    <location>
        <begin position="118"/>
        <end position="133"/>
    </location>
</feature>
<comment type="subcellular location">
    <subcellularLocation>
        <location evidence="1">Cytoplasm</location>
    </subcellularLocation>
</comment>
<reference evidence="6" key="1">
    <citation type="submission" date="2021-07" db="EMBL/GenBank/DDBJ databases">
        <title>Genome Resource of American Ginseng Black Spot Pathogen Alternaria panax.</title>
        <authorList>
            <person name="Qiu C."/>
            <person name="Wang W."/>
            <person name="Liu Z."/>
        </authorList>
    </citation>
    <scope>NUCLEOTIDE SEQUENCE</scope>
    <source>
        <strain evidence="6">BNCC115425</strain>
    </source>
</reference>
<sequence>MGNQNSRSSTQSPSSNPQSPTNNAAGHTHNVTASHGHDRPHNHHHLPHLHPPHSARRRESIQALSAAKAPAAPSVSLENAESHPTSARPISRGRAQTVGTSTQAVTTQLRAAHDLYNTTHPANMGNEQSSQRAASARENKLHAARDKTVTPPQPAATSTPESNTTGRQHVEATEAPPEASTPSPTARPPSPTLPVDVPSSALHASAHPDPLVHDPSSPTSASLTADYLIPASASQFSRPPRLPLPIEEEVHTPGSPIISPQELQGFNGVSEVWTPVHESDADGMLPRRSSMVSSTTAGEDEDGDGELGEEFKGSEGRPTVPTLIEWEGPEERVYVTGTFAGWNRKYKLHRHGPSEKKDVLSAYVSVTPGTHHLTFLVDNDMRTSDKLPTAVDYTNILVNYIEVPYPEPTPLPVSPEAGTTTTTDPLDAATPVQEREAPVGMYPPQILPPSPPQNAQTTISTTTDANPIPTVTAPPIEPDKPPVPPPTKKYHQNIPRYLLDLDAPEESSRFARANAMTNNLPTPPSLPGFLGKSILNGTTPMKDDSSVLIHPNHTVLNHLATSSIKDNILATSATTRYKQKFLTTIMYKPKEEGGGVY</sequence>
<dbReference type="FunFam" id="2.60.40.10:FF:000562">
    <property type="entry name" value="Snf1 kinase complex beta-subunit Gal83"/>
    <property type="match status" value="1"/>
</dbReference>
<feature type="region of interest" description="Disordered" evidence="4">
    <location>
        <begin position="407"/>
        <end position="427"/>
    </location>
</feature>
<feature type="region of interest" description="Disordered" evidence="4">
    <location>
        <begin position="279"/>
        <end position="321"/>
    </location>
</feature>
<evidence type="ECO:0000256" key="2">
    <source>
        <dbReference type="ARBA" id="ARBA00010926"/>
    </source>
</evidence>
<dbReference type="SUPFAM" id="SSF160219">
    <property type="entry name" value="AMPKBI-like"/>
    <property type="match status" value="1"/>
</dbReference>
<dbReference type="Gene3D" id="2.60.40.10">
    <property type="entry name" value="Immunoglobulins"/>
    <property type="match status" value="1"/>
</dbReference>
<dbReference type="Proteomes" id="UP001199106">
    <property type="component" value="Unassembled WGS sequence"/>
</dbReference>
<dbReference type="InterPro" id="IPR014756">
    <property type="entry name" value="Ig_E-set"/>
</dbReference>
<dbReference type="SMART" id="SM01010">
    <property type="entry name" value="AMPKBI"/>
    <property type="match status" value="1"/>
</dbReference>
<feature type="region of interest" description="Disordered" evidence="4">
    <location>
        <begin position="118"/>
        <end position="221"/>
    </location>
</feature>
<feature type="compositionally biased region" description="Low complexity" evidence="4">
    <location>
        <begin position="63"/>
        <end position="77"/>
    </location>
</feature>
<dbReference type="GO" id="GO:0007165">
    <property type="term" value="P:signal transduction"/>
    <property type="evidence" value="ECO:0007669"/>
    <property type="project" value="UniProtKB-ARBA"/>
</dbReference>
<feature type="region of interest" description="Disordered" evidence="4">
    <location>
        <begin position="439"/>
        <end position="487"/>
    </location>
</feature>
<evidence type="ECO:0000259" key="5">
    <source>
        <dbReference type="SMART" id="SM01010"/>
    </source>
</evidence>
<organism evidence="6 7">
    <name type="scientific">Alternaria panax</name>
    <dbReference type="NCBI Taxonomy" id="48097"/>
    <lineage>
        <taxon>Eukaryota</taxon>
        <taxon>Fungi</taxon>
        <taxon>Dikarya</taxon>
        <taxon>Ascomycota</taxon>
        <taxon>Pezizomycotina</taxon>
        <taxon>Dothideomycetes</taxon>
        <taxon>Pleosporomycetidae</taxon>
        <taxon>Pleosporales</taxon>
        <taxon>Pleosporineae</taxon>
        <taxon>Pleosporaceae</taxon>
        <taxon>Alternaria</taxon>
        <taxon>Alternaria sect. Panax</taxon>
    </lineage>
</organism>
<evidence type="ECO:0000256" key="3">
    <source>
        <dbReference type="ARBA" id="ARBA00022490"/>
    </source>
</evidence>
<comment type="similarity">
    <text evidence="2">Belongs to the 5'-AMP-activated protein kinase beta subunit family.</text>
</comment>
<dbReference type="AlphaFoldDB" id="A0AAD4NVJ9"/>
<dbReference type="Pfam" id="PF16561">
    <property type="entry name" value="AMPK1_CBM"/>
    <property type="match status" value="1"/>
</dbReference>
<feature type="compositionally biased region" description="Low complexity" evidence="4">
    <location>
        <begin position="1"/>
        <end position="23"/>
    </location>
</feature>
<dbReference type="Pfam" id="PF04739">
    <property type="entry name" value="AMPKBI"/>
    <property type="match status" value="1"/>
</dbReference>
<dbReference type="GO" id="GO:0005737">
    <property type="term" value="C:cytoplasm"/>
    <property type="evidence" value="ECO:0007669"/>
    <property type="project" value="UniProtKB-SubCell"/>
</dbReference>
<keyword evidence="7" id="KW-1185">Reference proteome</keyword>
<feature type="region of interest" description="Disordered" evidence="4">
    <location>
        <begin position="1"/>
        <end position="105"/>
    </location>
</feature>
<accession>A0AAD4NVJ9</accession>
<protein>
    <recommendedName>
        <fullName evidence="5">Association with the SNF1 complex (ASC) domain-containing protein</fullName>
    </recommendedName>
</protein>
<dbReference type="PANTHER" id="PTHR10343:SF84">
    <property type="entry name" value="5'-AMP-ACTIVATED PROTEIN KINASE SUBUNIT BETA-1"/>
    <property type="match status" value="1"/>
</dbReference>
<evidence type="ECO:0000313" key="7">
    <source>
        <dbReference type="Proteomes" id="UP001199106"/>
    </source>
</evidence>
<dbReference type="InterPro" id="IPR050827">
    <property type="entry name" value="CRP1_MDG1_kinase"/>
</dbReference>
<dbReference type="InterPro" id="IPR037256">
    <property type="entry name" value="ASC_dom_sf"/>
</dbReference>
<dbReference type="InterPro" id="IPR013783">
    <property type="entry name" value="Ig-like_fold"/>
</dbReference>
<proteinExistence type="inferred from homology"/>
<dbReference type="GO" id="GO:0019901">
    <property type="term" value="F:protein kinase binding"/>
    <property type="evidence" value="ECO:0007669"/>
    <property type="project" value="TreeGrafter"/>
</dbReference>
<feature type="compositionally biased region" description="Basic and acidic residues" evidence="4">
    <location>
        <begin position="135"/>
        <end position="148"/>
    </location>
</feature>
<dbReference type="PANTHER" id="PTHR10343">
    <property type="entry name" value="5'-AMP-ACTIVATED PROTEIN KINASE , BETA SUBUNIT"/>
    <property type="match status" value="1"/>
</dbReference>
<dbReference type="CDD" id="cd02859">
    <property type="entry name" value="E_set_AMPKbeta_like_N"/>
    <property type="match status" value="1"/>
</dbReference>
<evidence type="ECO:0000256" key="1">
    <source>
        <dbReference type="ARBA" id="ARBA00004496"/>
    </source>
</evidence>
<name>A0AAD4NVJ9_9PLEO</name>